<sequence>MTLWNGEFFVWSVPDWLGKWLDGDAADFSRDSRDRIMDKGRCLMPRNGSDILLKYLVGAFRDAALDWMGIHDETIVRAYPTELANVEIRQNFLDLAFETDRGELLHFEFQTTKETNLYRFLLYDAHLSAQYRKRVRTVVFYVKDVIAAQDSMDAGGIQYKVENVYLKSRDAIRVLERVERQLQNDDWQPESRFDLAFAPHMSHPGYSDHQIVQRTVELAMSIPDQDEQNFMAAILLELSGKMMGESDVKLLKEVLRMRNIVKEIEMEAEARGEARGETLGKLSIARNMLRNGMSVDTVVAMTGLDQEQVRELQNGLN</sequence>
<protein>
    <recommendedName>
        <fullName evidence="3">Transposase</fullName>
    </recommendedName>
</protein>
<reference evidence="1 2" key="1">
    <citation type="submission" date="2015-12" db="EMBL/GenBank/DDBJ databases">
        <title>Draft genome sequence of Acidibacillus ferrooxidans ITV001, isolated from a chalcopyrite acid mine drainage site in Brazil.</title>
        <authorList>
            <person name="Dall'Agnol H."/>
            <person name="Nancucheo I."/>
            <person name="Johnson B."/>
            <person name="Oliveira R."/>
            <person name="Leite L."/>
            <person name="Pylro V."/>
            <person name="Nunes G.L."/>
            <person name="Tzotzos G."/>
            <person name="Fernandes G.R."/>
            <person name="Dutra J."/>
            <person name="Orellana S.C."/>
            <person name="Oliveira G."/>
        </authorList>
    </citation>
    <scope>NUCLEOTIDE SEQUENCE [LARGE SCALE GENOMIC DNA]</scope>
    <source>
        <strain evidence="2">ITV01</strain>
    </source>
</reference>
<organism evidence="1 2">
    <name type="scientific">Ferroacidibacillus organovorans</name>
    <dbReference type="NCBI Taxonomy" id="1765683"/>
    <lineage>
        <taxon>Bacteria</taxon>
        <taxon>Bacillati</taxon>
        <taxon>Bacillota</taxon>
        <taxon>Bacilli</taxon>
        <taxon>Bacillales</taxon>
        <taxon>Alicyclobacillaceae</taxon>
        <taxon>Ferroacidibacillus</taxon>
    </lineage>
</organism>
<gene>
    <name evidence="1" type="ORF">ATW55_13980</name>
</gene>
<proteinExistence type="predicted"/>
<name>A0A101XPY5_9BACL</name>
<evidence type="ECO:0008006" key="3">
    <source>
        <dbReference type="Google" id="ProtNLM"/>
    </source>
</evidence>
<keyword evidence="2" id="KW-1185">Reference proteome</keyword>
<evidence type="ECO:0000313" key="1">
    <source>
        <dbReference type="EMBL" id="KUO95242.1"/>
    </source>
</evidence>
<dbReference type="AlphaFoldDB" id="A0A101XPY5"/>
<dbReference type="Proteomes" id="UP000053557">
    <property type="component" value="Unassembled WGS sequence"/>
</dbReference>
<comment type="caution">
    <text evidence="1">The sequence shown here is derived from an EMBL/GenBank/DDBJ whole genome shotgun (WGS) entry which is preliminary data.</text>
</comment>
<evidence type="ECO:0000313" key="2">
    <source>
        <dbReference type="Proteomes" id="UP000053557"/>
    </source>
</evidence>
<accession>A0A101XPY5</accession>
<dbReference type="EMBL" id="LPVJ01000054">
    <property type="protein sequence ID" value="KUO95242.1"/>
    <property type="molecule type" value="Genomic_DNA"/>
</dbReference>